<comment type="caution">
    <text evidence="1">The sequence shown here is derived from an EMBL/GenBank/DDBJ whole genome shotgun (WGS) entry which is preliminary data.</text>
</comment>
<keyword evidence="2" id="KW-1185">Reference proteome</keyword>
<reference evidence="1" key="1">
    <citation type="submission" date="2023-07" db="EMBL/GenBank/DDBJ databases">
        <title>Black Yeasts Isolated from many extreme environments.</title>
        <authorList>
            <person name="Coleine C."/>
            <person name="Stajich J.E."/>
            <person name="Selbmann L."/>
        </authorList>
    </citation>
    <scope>NUCLEOTIDE SEQUENCE</scope>
    <source>
        <strain evidence="1">CCFEE 5714</strain>
    </source>
</reference>
<dbReference type="Proteomes" id="UP001281147">
    <property type="component" value="Unassembled WGS sequence"/>
</dbReference>
<name>A0ACC3NBL5_9PEZI</name>
<protein>
    <submittedName>
        <fullName evidence="1">Uncharacterized protein</fullName>
    </submittedName>
</protein>
<organism evidence="1 2">
    <name type="scientific">Vermiconidia calcicola</name>
    <dbReference type="NCBI Taxonomy" id="1690605"/>
    <lineage>
        <taxon>Eukaryota</taxon>
        <taxon>Fungi</taxon>
        <taxon>Dikarya</taxon>
        <taxon>Ascomycota</taxon>
        <taxon>Pezizomycotina</taxon>
        <taxon>Dothideomycetes</taxon>
        <taxon>Dothideomycetidae</taxon>
        <taxon>Mycosphaerellales</taxon>
        <taxon>Extremaceae</taxon>
        <taxon>Vermiconidia</taxon>
    </lineage>
</organism>
<gene>
    <name evidence="1" type="ORF">LTR37_008411</name>
</gene>
<evidence type="ECO:0000313" key="1">
    <source>
        <dbReference type="EMBL" id="KAK3713453.1"/>
    </source>
</evidence>
<accession>A0ACC3NBL5</accession>
<dbReference type="EMBL" id="JAUTXU010000062">
    <property type="protein sequence ID" value="KAK3713453.1"/>
    <property type="molecule type" value="Genomic_DNA"/>
</dbReference>
<sequence>MRSRTLPLLLALAATTLTSPLPQQKTGLTAASILEISPSTSSCANSPAAGECRTAHQAGPFINISFTNFGIRDFPTQAALLSLILYESGAFKYSKNHFPGVPGQGTRNMQSPEFNLEYATWLATVCANCGISEVEVRRAEGEGVEAVLGLVNGDEWGLGSAAWFWSTQCDPTVKQGLREGTQEGWEAYLSQCVGTTATEERTAIWRKAMALGSW</sequence>
<proteinExistence type="predicted"/>
<evidence type="ECO:0000313" key="2">
    <source>
        <dbReference type="Proteomes" id="UP001281147"/>
    </source>
</evidence>